<keyword evidence="3" id="KW-1185">Reference proteome</keyword>
<accession>A0AAV6ULS6</accession>
<sequence>MEVKLTGIFSFVFFTILHSTISVSLSRIENHDEEISSRSKFVEDQRSKFEMQEETSVSKSLKLFGRYDRWGQLKNAHDHADGKFVIDYWVMTKYGILVTLPEPLVCDIDVTDLGCRLYTAILCIILCFWMCLRELWLNPPMDDLEEGGEPREDIELAPIPVQMPNGVLPGRI</sequence>
<evidence type="ECO:0008006" key="4">
    <source>
        <dbReference type="Google" id="ProtNLM"/>
    </source>
</evidence>
<dbReference type="AlphaFoldDB" id="A0AAV6ULS6"/>
<dbReference type="EMBL" id="JAFNEN010000348">
    <property type="protein sequence ID" value="KAG8185087.1"/>
    <property type="molecule type" value="Genomic_DNA"/>
</dbReference>
<proteinExistence type="predicted"/>
<comment type="caution">
    <text evidence="2">The sequence shown here is derived from an EMBL/GenBank/DDBJ whole genome shotgun (WGS) entry which is preliminary data.</text>
</comment>
<dbReference type="Proteomes" id="UP000827092">
    <property type="component" value="Unassembled WGS sequence"/>
</dbReference>
<organism evidence="2 3">
    <name type="scientific">Oedothorax gibbosus</name>
    <dbReference type="NCBI Taxonomy" id="931172"/>
    <lineage>
        <taxon>Eukaryota</taxon>
        <taxon>Metazoa</taxon>
        <taxon>Ecdysozoa</taxon>
        <taxon>Arthropoda</taxon>
        <taxon>Chelicerata</taxon>
        <taxon>Arachnida</taxon>
        <taxon>Araneae</taxon>
        <taxon>Araneomorphae</taxon>
        <taxon>Entelegynae</taxon>
        <taxon>Araneoidea</taxon>
        <taxon>Linyphiidae</taxon>
        <taxon>Erigoninae</taxon>
        <taxon>Oedothorax</taxon>
    </lineage>
</organism>
<evidence type="ECO:0000313" key="2">
    <source>
        <dbReference type="EMBL" id="KAG8185087.1"/>
    </source>
</evidence>
<evidence type="ECO:0000256" key="1">
    <source>
        <dbReference type="SAM" id="SignalP"/>
    </source>
</evidence>
<name>A0AAV6ULS6_9ARAC</name>
<keyword evidence="1" id="KW-0732">Signal</keyword>
<evidence type="ECO:0000313" key="3">
    <source>
        <dbReference type="Proteomes" id="UP000827092"/>
    </source>
</evidence>
<feature type="chain" id="PRO_5043507366" description="Transmembrane protein" evidence="1">
    <location>
        <begin position="23"/>
        <end position="172"/>
    </location>
</feature>
<gene>
    <name evidence="2" type="ORF">JTE90_029699</name>
</gene>
<reference evidence="2 3" key="1">
    <citation type="journal article" date="2022" name="Nat. Ecol. Evol.">
        <title>A masculinizing supergene underlies an exaggerated male reproductive morph in a spider.</title>
        <authorList>
            <person name="Hendrickx F."/>
            <person name="De Corte Z."/>
            <person name="Sonet G."/>
            <person name="Van Belleghem S.M."/>
            <person name="Kostlbacher S."/>
            <person name="Vangestel C."/>
        </authorList>
    </citation>
    <scope>NUCLEOTIDE SEQUENCE [LARGE SCALE GENOMIC DNA]</scope>
    <source>
        <strain evidence="2">W744_W776</strain>
    </source>
</reference>
<feature type="signal peptide" evidence="1">
    <location>
        <begin position="1"/>
        <end position="22"/>
    </location>
</feature>
<protein>
    <recommendedName>
        <fullName evidence="4">Transmembrane protein</fullName>
    </recommendedName>
</protein>